<evidence type="ECO:0000256" key="8">
    <source>
        <dbReference type="SAM" id="MobiDB-lite"/>
    </source>
</evidence>
<keyword evidence="2" id="KW-0813">Transport</keyword>
<dbReference type="InterPro" id="IPR057366">
    <property type="entry name" value="TRPM-like"/>
</dbReference>
<feature type="domain" description="TRPM SLOG" evidence="9">
    <location>
        <begin position="65"/>
        <end position="255"/>
    </location>
</feature>
<evidence type="ECO:0000256" key="5">
    <source>
        <dbReference type="ARBA" id="ARBA00023065"/>
    </source>
</evidence>
<dbReference type="PANTHER" id="PTHR13800">
    <property type="entry name" value="TRANSIENT RECEPTOR POTENTIAL CATION CHANNEL, SUBFAMILY M, MEMBER 6"/>
    <property type="match status" value="1"/>
</dbReference>
<feature type="compositionally biased region" description="Low complexity" evidence="8">
    <location>
        <begin position="918"/>
        <end position="930"/>
    </location>
</feature>
<keyword evidence="6" id="KW-0472">Membrane</keyword>
<keyword evidence="11" id="KW-0675">Receptor</keyword>
<proteinExistence type="predicted"/>
<dbReference type="GO" id="GO:0099604">
    <property type="term" value="F:ligand-gated calcium channel activity"/>
    <property type="evidence" value="ECO:0007669"/>
    <property type="project" value="TreeGrafter"/>
</dbReference>
<evidence type="ECO:0000313" key="11">
    <source>
        <dbReference type="EMBL" id="JAP49146.1"/>
    </source>
</evidence>
<dbReference type="GO" id="GO:0005886">
    <property type="term" value="C:plasma membrane"/>
    <property type="evidence" value="ECO:0007669"/>
    <property type="project" value="TreeGrafter"/>
</dbReference>
<dbReference type="EMBL" id="GEEE01014079">
    <property type="protein sequence ID" value="JAP49146.1"/>
    <property type="molecule type" value="Transcribed_RNA"/>
</dbReference>
<feature type="compositionally biased region" description="Polar residues" evidence="8">
    <location>
        <begin position="902"/>
        <end position="914"/>
    </location>
</feature>
<evidence type="ECO:0000259" key="9">
    <source>
        <dbReference type="Pfam" id="PF18139"/>
    </source>
</evidence>
<feature type="region of interest" description="Disordered" evidence="8">
    <location>
        <begin position="278"/>
        <end position="341"/>
    </location>
</feature>
<evidence type="ECO:0000256" key="2">
    <source>
        <dbReference type="ARBA" id="ARBA00022448"/>
    </source>
</evidence>
<keyword evidence="3" id="KW-0812">Transmembrane</keyword>
<feature type="compositionally biased region" description="Polar residues" evidence="8">
    <location>
        <begin position="278"/>
        <end position="289"/>
    </location>
</feature>
<dbReference type="InterPro" id="IPR050927">
    <property type="entry name" value="TRPM"/>
</dbReference>
<feature type="domain" description="TRPM-like" evidence="10">
    <location>
        <begin position="505"/>
        <end position="625"/>
    </location>
</feature>
<sequence>MADNTLLRRMSTIRQRVSRVSSTVGDSTNSAHSPHALQPSATIRRTSQVNRFHGEIEFTGLNQTAKFAKLSNSVLDSAIRDLLQRRWALKPPTLIITVYGTDFEKKRKLKMIFKKGLWKAADSGCWIVTGGFQLGIMKLAGEAVRDYTDAYGGNRMLAFGVASWGCVKKNDILEAALEEGTAIYQSEEDKDSDIDQSVAEAAQAAAQKRTDVEDMALDPNHNYFVFADSNKNEKARGKEVEMRARFERCISLWSTSASETEPACGPGSATVLPTASAAPTQRFAHSSSLRRPEESQSAKEKAGEHFDKWKGTSLRQASQKGSGGQPLSRSSSKFKQGGERHAQEEVRIPMCGLVIGGDRFTLRQVYCSIMQNQCPMVIAKGTSGAADVIAFGLEAATKMETEELMEDKEAMSLETRLNSVMEQFLREMHPDYYNFAEEVSMLAEIITDYVSLVLVFDMEEDSDLDGYMISSLLASAGTTTPPDQLNLEQLEITLTLNRADIAREKIFLENKRWKKGHLNDYMYQALMSDRHDFVKIFLEQGFSLEEFLTVYMLEKLYTDQLKSMSSKVAIFNKMWEYHRSHRQAAKVTLRDVGKIIKSLVGDFYHPLYLSKEFQAKLAPEKIELSTALLNPHAKSHHPNSRPGPPREFGEAINTFKTYGDAIGPNVLGIQEPVSFIDFLEENPKVKYKSGGQNPQIMPARQSYRGEIPDNKTNTATDAGSQASTNILFTLPLDKANVRADGSPSREELQRSIQRSSTHTTTLSMECSNLHELHRSTGDEPAAENAPSWTVVISGRHTQVYRENASREMNYNVFSDHDRSHLARRQKRRLSFERMKELQPREGHLYDSMTQKCPLLGPPESILFNQVEAYGYETEAFAPLARSAPSIDEPVHTKETLLRESSMESTYESQHTTLGNGRGETSSSGSDGETGNLRTQLKKKLVEVLRKRPPETMDTTLGTGNLQTLKAVAALAAVAGGMGGGADHEKVTANAEEARTKLIQLDRPARELLIWSILVGKLRMCELFWTMEKEPIAAALMASILLSALSGKTDDFTDKEDYRNYAKISKSVKVSHVHTTI</sequence>
<evidence type="ECO:0000256" key="4">
    <source>
        <dbReference type="ARBA" id="ARBA00022989"/>
    </source>
</evidence>
<evidence type="ECO:0000256" key="1">
    <source>
        <dbReference type="ARBA" id="ARBA00004141"/>
    </source>
</evidence>
<feature type="compositionally biased region" description="Polar residues" evidence="8">
    <location>
        <begin position="313"/>
        <end position="334"/>
    </location>
</feature>
<dbReference type="AlphaFoldDB" id="A0A0X3PPL0"/>
<name>A0A0X3PPL0_SCHSO</name>
<dbReference type="Pfam" id="PF18139">
    <property type="entry name" value="LSDAT_euk"/>
    <property type="match status" value="2"/>
</dbReference>
<dbReference type="PANTHER" id="PTHR13800:SF12">
    <property type="entry name" value="TRANSIENT RECEPTOR POTENTIAL CATION CHANNEL SUBFAMILY M MEMBER-LIKE 2"/>
    <property type="match status" value="1"/>
</dbReference>
<feature type="region of interest" description="Disordered" evidence="8">
    <location>
        <begin position="739"/>
        <end position="759"/>
    </location>
</feature>
<feature type="compositionally biased region" description="Basic and acidic residues" evidence="8">
    <location>
        <begin position="290"/>
        <end position="310"/>
    </location>
</feature>
<keyword evidence="7" id="KW-0407">Ion channel</keyword>
<reference evidence="11" key="1">
    <citation type="submission" date="2016-01" db="EMBL/GenBank/DDBJ databases">
        <title>Reference transcriptome for the parasite Schistocephalus solidus: insights into the molecular evolution of parasitism.</title>
        <authorList>
            <person name="Hebert F.O."/>
            <person name="Grambauer S."/>
            <person name="Barber I."/>
            <person name="Landry C.R."/>
            <person name="Aubin-Horth N."/>
        </authorList>
    </citation>
    <scope>NUCLEOTIDE SEQUENCE</scope>
</reference>
<evidence type="ECO:0000256" key="7">
    <source>
        <dbReference type="ARBA" id="ARBA00023303"/>
    </source>
</evidence>
<keyword evidence="5" id="KW-0406">Ion transport</keyword>
<organism evidence="11">
    <name type="scientific">Schistocephalus solidus</name>
    <name type="common">Tapeworm</name>
    <dbReference type="NCBI Taxonomy" id="70667"/>
    <lineage>
        <taxon>Eukaryota</taxon>
        <taxon>Metazoa</taxon>
        <taxon>Spiralia</taxon>
        <taxon>Lophotrochozoa</taxon>
        <taxon>Platyhelminthes</taxon>
        <taxon>Cestoda</taxon>
        <taxon>Eucestoda</taxon>
        <taxon>Diphyllobothriidea</taxon>
        <taxon>Diphyllobothriidae</taxon>
        <taxon>Schistocephalus</taxon>
    </lineage>
</organism>
<keyword evidence="4" id="KW-1133">Transmembrane helix</keyword>
<protein>
    <submittedName>
        <fullName evidence="11">Transient receptor potential cation channel trpm</fullName>
    </submittedName>
</protein>
<feature type="region of interest" description="Disordered" evidence="8">
    <location>
        <begin position="897"/>
        <end position="932"/>
    </location>
</feature>
<comment type="subcellular location">
    <subcellularLocation>
        <location evidence="1">Membrane</location>
        <topology evidence="1">Multi-pass membrane protein</topology>
    </subcellularLocation>
</comment>
<evidence type="ECO:0000259" key="10">
    <source>
        <dbReference type="Pfam" id="PF25508"/>
    </source>
</evidence>
<dbReference type="InterPro" id="IPR041491">
    <property type="entry name" value="TRPM_SLOG"/>
</dbReference>
<feature type="region of interest" description="Disordered" evidence="8">
    <location>
        <begin position="18"/>
        <end position="40"/>
    </location>
</feature>
<feature type="domain" description="TRPM SLOG" evidence="9">
    <location>
        <begin position="339"/>
        <end position="401"/>
    </location>
</feature>
<feature type="compositionally biased region" description="Polar residues" evidence="8">
    <location>
        <begin position="18"/>
        <end position="32"/>
    </location>
</feature>
<evidence type="ECO:0000256" key="6">
    <source>
        <dbReference type="ARBA" id="ARBA00023136"/>
    </source>
</evidence>
<accession>A0A0X3PPL0</accession>
<gene>
    <name evidence="11" type="primary">TRPCG</name>
    <name evidence="11" type="ORF">TR125053</name>
</gene>
<feature type="compositionally biased region" description="Polar residues" evidence="8">
    <location>
        <begin position="750"/>
        <end position="759"/>
    </location>
</feature>
<feature type="domain" description="TRPM-like" evidence="10">
    <location>
        <begin position="990"/>
        <end position="1061"/>
    </location>
</feature>
<dbReference type="Pfam" id="PF25508">
    <property type="entry name" value="TRPM2"/>
    <property type="match status" value="2"/>
</dbReference>
<evidence type="ECO:0000256" key="3">
    <source>
        <dbReference type="ARBA" id="ARBA00022692"/>
    </source>
</evidence>